<proteinExistence type="predicted"/>
<comment type="caution">
    <text evidence="2">The sequence shown here is derived from an EMBL/GenBank/DDBJ whole genome shotgun (WGS) entry which is preliminary data.</text>
</comment>
<dbReference type="InterPro" id="IPR049625">
    <property type="entry name" value="Glyco_transf_61_cat"/>
</dbReference>
<dbReference type="AlphaFoldDB" id="A0A816WNV4"/>
<evidence type="ECO:0000313" key="2">
    <source>
        <dbReference type="EMBL" id="CAF2133687.1"/>
    </source>
</evidence>
<dbReference type="EMBL" id="CAJNRE010015010">
    <property type="protein sequence ID" value="CAF2133687.1"/>
    <property type="molecule type" value="Genomic_DNA"/>
</dbReference>
<accession>A0A816WNV4</accession>
<dbReference type="Proteomes" id="UP000663824">
    <property type="component" value="Unassembled WGS sequence"/>
</dbReference>
<protein>
    <recommendedName>
        <fullName evidence="1">Glycosyltransferase 61 catalytic domain-containing protein</fullName>
    </recommendedName>
</protein>
<gene>
    <name evidence="2" type="ORF">MBJ925_LOCUS28069</name>
</gene>
<dbReference type="GO" id="GO:0016757">
    <property type="term" value="F:glycosyltransferase activity"/>
    <property type="evidence" value="ECO:0007669"/>
    <property type="project" value="InterPro"/>
</dbReference>
<name>A0A816WNV4_9BILA</name>
<reference evidence="2" key="1">
    <citation type="submission" date="2021-02" db="EMBL/GenBank/DDBJ databases">
        <authorList>
            <person name="Nowell W R."/>
        </authorList>
    </citation>
    <scope>NUCLEOTIDE SEQUENCE</scope>
</reference>
<feature type="domain" description="Glycosyltransferase 61 catalytic" evidence="1">
    <location>
        <begin position="270"/>
        <end position="460"/>
    </location>
</feature>
<organism evidence="2 3">
    <name type="scientific">Rotaria magnacalcarata</name>
    <dbReference type="NCBI Taxonomy" id="392030"/>
    <lineage>
        <taxon>Eukaryota</taxon>
        <taxon>Metazoa</taxon>
        <taxon>Spiralia</taxon>
        <taxon>Gnathifera</taxon>
        <taxon>Rotifera</taxon>
        <taxon>Eurotatoria</taxon>
        <taxon>Bdelloidea</taxon>
        <taxon>Philodinida</taxon>
        <taxon>Philodinidae</taxon>
        <taxon>Rotaria</taxon>
    </lineage>
</organism>
<evidence type="ECO:0000313" key="3">
    <source>
        <dbReference type="Proteomes" id="UP000663824"/>
    </source>
</evidence>
<dbReference type="Pfam" id="PF04577">
    <property type="entry name" value="Glyco_transf_61"/>
    <property type="match status" value="1"/>
</dbReference>
<sequence length="530" mass="61969">MPYIKVYSNDDTQEYTKIRIQYQFYFYYYLPFVPLEDLKDVDPNAIGLLLLNKQGEKVLQSRRDQKIYLHQYEDIRIEDGYYVLNCGPGRSTSRSFKLNESTHHRTDFDNIRHPILHLGSDTDILPIENGQEKYLEDQISIIKKEPVSSISFNLNKQFQEISENMPPFYIPLPNFSDDEAKNWFYNSTYYKINSNKCPKNSCEENGVLFNDTKEHLSVKIAFVKNGLYLNDDCGYNYQDKSIRRTFERQSDTTVIYDKAIIYTVPDGWSFQHFLDGIGPKLSHSRSYLDKYPDAKVIIIKGARFDRSVKEIWSMLGVDESSRIVHYSQNMKVGARLLINPCRTPGIHPRLWHDARKMYWSISNLSKTFDESNRKNFIYIQRTSTNAMNGARLILNEQPFIDLLKEFCLRNSLNYIQYDHSKDSNHIKHRIELFYNAKYIIGVHSGALSNMNFAQSKTTIIEIMPFRSSTSSLPMTCSMFNPTDLKACAGYILYTQSQLLNQTYWILPTVVNDQGNMNVDLNRLKKLLQKL</sequence>
<evidence type="ECO:0000259" key="1">
    <source>
        <dbReference type="Pfam" id="PF04577"/>
    </source>
</evidence>